<evidence type="ECO:0000313" key="2">
    <source>
        <dbReference type="Proteomes" id="UP001283361"/>
    </source>
</evidence>
<name>A0AAE0Y8V3_9GAST</name>
<sequence length="113" mass="12634">MATTLPGLSTQTRPHVPFDSPFPFLRPLFPFFRGTPGSANVTPRPGGKTRGYVFLSPSLIYTVRYRRSLAHCTLTRGLDQLTKLSHYTEHNRAGKVGPQNSFIVDAWFEPATN</sequence>
<comment type="caution">
    <text evidence="1">The sequence shown here is derived from an EMBL/GenBank/DDBJ whole genome shotgun (WGS) entry which is preliminary data.</text>
</comment>
<accession>A0AAE0Y8V3</accession>
<organism evidence="1 2">
    <name type="scientific">Elysia crispata</name>
    <name type="common">lettuce slug</name>
    <dbReference type="NCBI Taxonomy" id="231223"/>
    <lineage>
        <taxon>Eukaryota</taxon>
        <taxon>Metazoa</taxon>
        <taxon>Spiralia</taxon>
        <taxon>Lophotrochozoa</taxon>
        <taxon>Mollusca</taxon>
        <taxon>Gastropoda</taxon>
        <taxon>Heterobranchia</taxon>
        <taxon>Euthyneura</taxon>
        <taxon>Panpulmonata</taxon>
        <taxon>Sacoglossa</taxon>
        <taxon>Placobranchoidea</taxon>
        <taxon>Plakobranchidae</taxon>
        <taxon>Elysia</taxon>
    </lineage>
</organism>
<keyword evidence="2" id="KW-1185">Reference proteome</keyword>
<dbReference type="EMBL" id="JAWDGP010006750">
    <property type="protein sequence ID" value="KAK3736075.1"/>
    <property type="molecule type" value="Genomic_DNA"/>
</dbReference>
<dbReference type="AlphaFoldDB" id="A0AAE0Y8V3"/>
<gene>
    <name evidence="1" type="ORF">RRG08_019955</name>
</gene>
<evidence type="ECO:0000313" key="1">
    <source>
        <dbReference type="EMBL" id="KAK3736075.1"/>
    </source>
</evidence>
<dbReference type="Proteomes" id="UP001283361">
    <property type="component" value="Unassembled WGS sequence"/>
</dbReference>
<reference evidence="1" key="1">
    <citation type="journal article" date="2023" name="G3 (Bethesda)">
        <title>A reference genome for the long-term kleptoplast-retaining sea slug Elysia crispata morphotype clarki.</title>
        <authorList>
            <person name="Eastman K.E."/>
            <person name="Pendleton A.L."/>
            <person name="Shaikh M.A."/>
            <person name="Suttiyut T."/>
            <person name="Ogas R."/>
            <person name="Tomko P."/>
            <person name="Gavelis G."/>
            <person name="Widhalm J.R."/>
            <person name="Wisecaver J.H."/>
        </authorList>
    </citation>
    <scope>NUCLEOTIDE SEQUENCE</scope>
    <source>
        <strain evidence="1">ECLA1</strain>
    </source>
</reference>
<protein>
    <submittedName>
        <fullName evidence="1">Uncharacterized protein</fullName>
    </submittedName>
</protein>
<proteinExistence type="predicted"/>